<comment type="caution">
    <text evidence="1">The sequence shown here is derived from an EMBL/GenBank/DDBJ whole genome shotgun (WGS) entry which is preliminary data.</text>
</comment>
<protein>
    <submittedName>
        <fullName evidence="1">Uncharacterized protein</fullName>
    </submittedName>
</protein>
<proteinExistence type="predicted"/>
<dbReference type="EMBL" id="BKCJ011299622">
    <property type="protein sequence ID" value="GFD17348.1"/>
    <property type="molecule type" value="Genomic_DNA"/>
</dbReference>
<gene>
    <name evidence="1" type="ORF">Tci_889317</name>
</gene>
<name>A0A699U7Y3_TANCI</name>
<organism evidence="1">
    <name type="scientific">Tanacetum cinerariifolium</name>
    <name type="common">Dalmatian daisy</name>
    <name type="synonym">Chrysanthemum cinerariifolium</name>
    <dbReference type="NCBI Taxonomy" id="118510"/>
    <lineage>
        <taxon>Eukaryota</taxon>
        <taxon>Viridiplantae</taxon>
        <taxon>Streptophyta</taxon>
        <taxon>Embryophyta</taxon>
        <taxon>Tracheophyta</taxon>
        <taxon>Spermatophyta</taxon>
        <taxon>Magnoliopsida</taxon>
        <taxon>eudicotyledons</taxon>
        <taxon>Gunneridae</taxon>
        <taxon>Pentapetalae</taxon>
        <taxon>asterids</taxon>
        <taxon>campanulids</taxon>
        <taxon>Asterales</taxon>
        <taxon>Asteraceae</taxon>
        <taxon>Asteroideae</taxon>
        <taxon>Anthemideae</taxon>
        <taxon>Anthemidinae</taxon>
        <taxon>Tanacetum</taxon>
    </lineage>
</organism>
<evidence type="ECO:0000313" key="1">
    <source>
        <dbReference type="EMBL" id="GFD17348.1"/>
    </source>
</evidence>
<accession>A0A699U7Y3</accession>
<feature type="non-terminal residue" evidence="1">
    <location>
        <position position="1"/>
    </location>
</feature>
<sequence length="68" mass="7800">VQQSSEYSPPEAGLIVPVFPKGDDPIDAIRRSTRQTKGHYVLQLQRRRSHVQAMHKTQEEARCRMVQG</sequence>
<reference evidence="1" key="1">
    <citation type="journal article" date="2019" name="Sci. Rep.">
        <title>Draft genome of Tanacetum cinerariifolium, the natural source of mosquito coil.</title>
        <authorList>
            <person name="Yamashiro T."/>
            <person name="Shiraishi A."/>
            <person name="Satake H."/>
            <person name="Nakayama K."/>
        </authorList>
    </citation>
    <scope>NUCLEOTIDE SEQUENCE</scope>
</reference>
<dbReference type="AlphaFoldDB" id="A0A699U7Y3"/>